<reference evidence="3" key="1">
    <citation type="submission" date="2022-11" db="UniProtKB">
        <authorList>
            <consortium name="WormBaseParasite"/>
        </authorList>
    </citation>
    <scope>IDENTIFICATION</scope>
</reference>
<proteinExistence type="predicted"/>
<sequence>MSRHFSPSVDHATNGNLVTANVSYWSEPASAKPGLQVPYHQAITGSGVDQRAKSKSKKAAPYGAARRCMTSHRSVPRGEPKKSAAIHSRIRISTLVGKTPNY</sequence>
<dbReference type="Proteomes" id="UP000887565">
    <property type="component" value="Unplaced"/>
</dbReference>
<evidence type="ECO:0000313" key="3">
    <source>
        <dbReference type="WBParaSite" id="nRc.2.0.1.t24243-RA"/>
    </source>
</evidence>
<evidence type="ECO:0000313" key="2">
    <source>
        <dbReference type="Proteomes" id="UP000887565"/>
    </source>
</evidence>
<protein>
    <submittedName>
        <fullName evidence="3">Uncharacterized protein</fullName>
    </submittedName>
</protein>
<name>A0A915JCL0_ROMCU</name>
<organism evidence="2 3">
    <name type="scientific">Romanomermis culicivorax</name>
    <name type="common">Nematode worm</name>
    <dbReference type="NCBI Taxonomy" id="13658"/>
    <lineage>
        <taxon>Eukaryota</taxon>
        <taxon>Metazoa</taxon>
        <taxon>Ecdysozoa</taxon>
        <taxon>Nematoda</taxon>
        <taxon>Enoplea</taxon>
        <taxon>Dorylaimia</taxon>
        <taxon>Mermithida</taxon>
        <taxon>Mermithoidea</taxon>
        <taxon>Mermithidae</taxon>
        <taxon>Romanomermis</taxon>
    </lineage>
</organism>
<evidence type="ECO:0000256" key="1">
    <source>
        <dbReference type="SAM" id="MobiDB-lite"/>
    </source>
</evidence>
<dbReference type="AlphaFoldDB" id="A0A915JCL0"/>
<feature type="region of interest" description="Disordered" evidence="1">
    <location>
        <begin position="46"/>
        <end position="85"/>
    </location>
</feature>
<keyword evidence="2" id="KW-1185">Reference proteome</keyword>
<accession>A0A915JCL0</accession>
<dbReference type="WBParaSite" id="nRc.2.0.1.t24243-RA">
    <property type="protein sequence ID" value="nRc.2.0.1.t24243-RA"/>
    <property type="gene ID" value="nRc.2.0.1.g24243"/>
</dbReference>